<proteinExistence type="predicted"/>
<organism evidence="2 3">
    <name type="scientific">Mycobacterium lacus</name>
    <dbReference type="NCBI Taxonomy" id="169765"/>
    <lineage>
        <taxon>Bacteria</taxon>
        <taxon>Bacillati</taxon>
        <taxon>Actinomycetota</taxon>
        <taxon>Actinomycetes</taxon>
        <taxon>Mycobacteriales</taxon>
        <taxon>Mycobacteriaceae</taxon>
        <taxon>Mycobacterium</taxon>
    </lineage>
</organism>
<dbReference type="EMBL" id="AP022581">
    <property type="protein sequence ID" value="BBX97925.1"/>
    <property type="molecule type" value="Genomic_DNA"/>
</dbReference>
<dbReference type="InterPro" id="IPR036188">
    <property type="entry name" value="FAD/NAD-bd_sf"/>
</dbReference>
<dbReference type="Proteomes" id="UP000466396">
    <property type="component" value="Chromosome"/>
</dbReference>
<dbReference type="PANTHER" id="PTHR42877">
    <property type="entry name" value="L-ORNITHINE N(5)-MONOOXYGENASE-RELATED"/>
    <property type="match status" value="1"/>
</dbReference>
<dbReference type="AlphaFoldDB" id="A0A7I7NMQ5"/>
<dbReference type="Gene3D" id="3.50.50.60">
    <property type="entry name" value="FAD/NAD(P)-binding domain"/>
    <property type="match status" value="2"/>
</dbReference>
<dbReference type="KEGG" id="mlj:MLAC_32190"/>
<evidence type="ECO:0000259" key="1">
    <source>
        <dbReference type="Pfam" id="PF16170"/>
    </source>
</evidence>
<dbReference type="Pfam" id="PF16170">
    <property type="entry name" value="DUF4873"/>
    <property type="match status" value="1"/>
</dbReference>
<sequence length="391" mass="42083">MTPSRRRIVVVGARETAGPLDVDLALASHDVVSSVFDDATDTWVLTTSGGESYRADVVVAAQLSVFVPWIPDLPGVFGGESFHAAAWDPDFDPSGKHVAVIGTDAAVAHHIGRLTESARSVTAFAYPPRRFVTELPLPATRAGRWWRRHARHERPSAVRLTKSAIGVLTSSGIRTSDGVDHRADAIIYGTGFSVPDQVRDETLVGTRGLTIRQAWHDGMEPFLGVAVRGFPNYFFITGPDAGAQARYVAACLNLMSRTASRRIEVRGSSQQVFNERAQLRPVQAPRAAAAFDLSSGAADDDVYDGAATLELAGTRHPVRVRLTGHLDPIDGNYHWQGTIFDPLPQDSVTQGRAATLSVGQRSTPARIVERTPWGTHSVAGVGAPPYARSGR</sequence>
<dbReference type="PANTHER" id="PTHR42877:SF4">
    <property type="entry name" value="FAD_NAD(P)-BINDING DOMAIN-CONTAINING PROTEIN-RELATED"/>
    <property type="match status" value="1"/>
</dbReference>
<dbReference type="SUPFAM" id="SSF51905">
    <property type="entry name" value="FAD/NAD(P)-binding domain"/>
    <property type="match status" value="1"/>
</dbReference>
<accession>A0A7I7NMQ5</accession>
<evidence type="ECO:0000313" key="3">
    <source>
        <dbReference type="Proteomes" id="UP000466396"/>
    </source>
</evidence>
<dbReference type="InterPro" id="IPR051209">
    <property type="entry name" value="FAD-bind_Monooxygenase_sf"/>
</dbReference>
<reference evidence="2 3" key="1">
    <citation type="journal article" date="2019" name="Emerg. Microbes Infect.">
        <title>Comprehensive subspecies identification of 175 nontuberculous mycobacteria species based on 7547 genomic profiles.</title>
        <authorList>
            <person name="Matsumoto Y."/>
            <person name="Kinjo T."/>
            <person name="Motooka D."/>
            <person name="Nabeya D."/>
            <person name="Jung N."/>
            <person name="Uechi K."/>
            <person name="Horii T."/>
            <person name="Iida T."/>
            <person name="Fujita J."/>
            <person name="Nakamura S."/>
        </authorList>
    </citation>
    <scope>NUCLEOTIDE SEQUENCE [LARGE SCALE GENOMIC DNA]</scope>
    <source>
        <strain evidence="2 3">JCM 15657</strain>
    </source>
</reference>
<feature type="domain" description="DUF4873" evidence="1">
    <location>
        <begin position="300"/>
        <end position="387"/>
    </location>
</feature>
<protein>
    <recommendedName>
        <fullName evidence="1">DUF4873 domain-containing protein</fullName>
    </recommendedName>
</protein>
<gene>
    <name evidence="2" type="ORF">MLAC_32190</name>
</gene>
<name>A0A7I7NMQ5_9MYCO</name>
<keyword evidence="3" id="KW-1185">Reference proteome</keyword>
<dbReference type="InterPro" id="IPR032371">
    <property type="entry name" value="DUF4873"/>
</dbReference>
<evidence type="ECO:0000313" key="2">
    <source>
        <dbReference type="EMBL" id="BBX97925.1"/>
    </source>
</evidence>